<organism evidence="2 3">
    <name type="scientific">Lepeophtheirus salmonis</name>
    <name type="common">Salmon louse</name>
    <name type="synonym">Caligus salmonis</name>
    <dbReference type="NCBI Taxonomy" id="72036"/>
    <lineage>
        <taxon>Eukaryota</taxon>
        <taxon>Metazoa</taxon>
        <taxon>Ecdysozoa</taxon>
        <taxon>Arthropoda</taxon>
        <taxon>Crustacea</taxon>
        <taxon>Multicrustacea</taxon>
        <taxon>Hexanauplia</taxon>
        <taxon>Copepoda</taxon>
        <taxon>Siphonostomatoida</taxon>
        <taxon>Caligidae</taxon>
        <taxon>Lepeophtheirus</taxon>
    </lineage>
</organism>
<reference evidence="2" key="1">
    <citation type="submission" date="2021-02" db="EMBL/GenBank/DDBJ databases">
        <authorList>
            <person name="Bekaert M."/>
        </authorList>
    </citation>
    <scope>NUCLEOTIDE SEQUENCE</scope>
    <source>
        <strain evidence="2">IoA-00</strain>
    </source>
</reference>
<evidence type="ECO:0000256" key="1">
    <source>
        <dbReference type="ARBA" id="ARBA00022737"/>
    </source>
</evidence>
<dbReference type="InterPro" id="IPR051230">
    <property type="entry name" value="APP-Binding"/>
</dbReference>
<dbReference type="Proteomes" id="UP000675881">
    <property type="component" value="Chromosome 7"/>
</dbReference>
<protein>
    <submittedName>
        <fullName evidence="2">SDCBP</fullName>
    </submittedName>
</protein>
<dbReference type="AlphaFoldDB" id="A0A7R8HC58"/>
<proteinExistence type="predicted"/>
<evidence type="ECO:0000313" key="2">
    <source>
        <dbReference type="EMBL" id="CAF2995853.1"/>
    </source>
</evidence>
<sequence length="227" mass="24280">MSIYPSLEDMVVDHMMTAQSANAPVWQNPAMNDQSAPASSSAGTILYPGLGPYMGLELTEGEIRYNMPHYLPYSGVAGPASNSGSSNGSAIQLPIPSMTRGYGSGGSNSGLVAPLSSNSVPQLSHGVRQIILCKDGSGKVGLRVKSIDKGIFVYNVAGYSAEKVHDIFKKAGVNNIVLAVRDRPFERCLTLHKDSTARNGLLIEHNLLEVDGQNVVGMKDKEIRKNY</sequence>
<dbReference type="PANTHER" id="PTHR12345">
    <property type="entry name" value="SYNTENIN RELATED"/>
    <property type="match status" value="1"/>
</dbReference>
<dbReference type="PANTHER" id="PTHR12345:SF3">
    <property type="entry name" value="PDZ DOMAIN-CONTAINING PROTEIN"/>
    <property type="match status" value="1"/>
</dbReference>
<dbReference type="GO" id="GO:0005886">
    <property type="term" value="C:plasma membrane"/>
    <property type="evidence" value="ECO:0007669"/>
    <property type="project" value="TreeGrafter"/>
</dbReference>
<dbReference type="EMBL" id="HG994586">
    <property type="protein sequence ID" value="CAF2995853.1"/>
    <property type="molecule type" value="Genomic_DNA"/>
</dbReference>
<accession>A0A7R8HC58</accession>
<name>A0A7R8HC58_LEPSM</name>
<gene>
    <name evidence="2" type="ORF">LSAA_13471</name>
</gene>
<keyword evidence="1" id="KW-0677">Repeat</keyword>
<dbReference type="OrthoDB" id="10059177at2759"/>
<keyword evidence="3" id="KW-1185">Reference proteome</keyword>
<dbReference type="Gene3D" id="2.30.42.10">
    <property type="match status" value="1"/>
</dbReference>
<evidence type="ECO:0000313" key="3">
    <source>
        <dbReference type="Proteomes" id="UP000675881"/>
    </source>
</evidence>
<dbReference type="GO" id="GO:0005737">
    <property type="term" value="C:cytoplasm"/>
    <property type="evidence" value="ECO:0007669"/>
    <property type="project" value="TreeGrafter"/>
</dbReference>
<dbReference type="InterPro" id="IPR036034">
    <property type="entry name" value="PDZ_sf"/>
</dbReference>